<reference evidence="2 3" key="1">
    <citation type="journal article" date="2019" name="Int. J. Syst. Evol. Microbiol.">
        <title>The Global Catalogue of Microorganisms (GCM) 10K type strain sequencing project: providing services to taxonomists for standard genome sequencing and annotation.</title>
        <authorList>
            <consortium name="The Broad Institute Genomics Platform"/>
            <consortium name="The Broad Institute Genome Sequencing Center for Infectious Disease"/>
            <person name="Wu L."/>
            <person name="Ma J."/>
        </authorList>
    </citation>
    <scope>NUCLEOTIDE SEQUENCE [LARGE SCALE GENOMIC DNA]</scope>
    <source>
        <strain evidence="2 3">JCM 30072</strain>
    </source>
</reference>
<name>A0ABD5VZ35_9EURY</name>
<feature type="domain" description="AB hydrolase-1" evidence="1">
    <location>
        <begin position="26"/>
        <end position="248"/>
    </location>
</feature>
<dbReference type="RefSeq" id="WP_267162882.1">
    <property type="nucleotide sequence ID" value="NZ_CP112972.1"/>
</dbReference>
<dbReference type="Proteomes" id="UP001596445">
    <property type="component" value="Unassembled WGS sequence"/>
</dbReference>
<dbReference type="PANTHER" id="PTHR43194:SF5">
    <property type="entry name" value="PIMELOYL-[ACYL-CARRIER PROTEIN] METHYL ESTER ESTERASE"/>
    <property type="match status" value="1"/>
</dbReference>
<dbReference type="GeneID" id="76628976"/>
<dbReference type="GO" id="GO:0016787">
    <property type="term" value="F:hydrolase activity"/>
    <property type="evidence" value="ECO:0007669"/>
    <property type="project" value="UniProtKB-KW"/>
</dbReference>
<organism evidence="2 3">
    <name type="scientific">Halovenus salina</name>
    <dbReference type="NCBI Taxonomy" id="1510225"/>
    <lineage>
        <taxon>Archaea</taxon>
        <taxon>Methanobacteriati</taxon>
        <taxon>Methanobacteriota</taxon>
        <taxon>Stenosarchaea group</taxon>
        <taxon>Halobacteria</taxon>
        <taxon>Halobacteriales</taxon>
        <taxon>Haloarculaceae</taxon>
        <taxon>Halovenus</taxon>
    </lineage>
</organism>
<dbReference type="PRINTS" id="PR00111">
    <property type="entry name" value="ABHYDROLASE"/>
</dbReference>
<dbReference type="Gene3D" id="3.40.50.1820">
    <property type="entry name" value="alpha/beta hydrolase"/>
    <property type="match status" value="1"/>
</dbReference>
<dbReference type="InterPro" id="IPR029058">
    <property type="entry name" value="AB_hydrolase_fold"/>
</dbReference>
<evidence type="ECO:0000259" key="1">
    <source>
        <dbReference type="Pfam" id="PF12697"/>
    </source>
</evidence>
<dbReference type="Pfam" id="PF12697">
    <property type="entry name" value="Abhydrolase_6"/>
    <property type="match status" value="1"/>
</dbReference>
<evidence type="ECO:0000313" key="3">
    <source>
        <dbReference type="Proteomes" id="UP001596445"/>
    </source>
</evidence>
<keyword evidence="2" id="KW-0378">Hydrolase</keyword>
<proteinExistence type="predicted"/>
<dbReference type="EMBL" id="JBHSZI010000001">
    <property type="protein sequence ID" value="MFC7057153.1"/>
    <property type="molecule type" value="Genomic_DNA"/>
</dbReference>
<comment type="caution">
    <text evidence="2">The sequence shown here is derived from an EMBL/GenBank/DDBJ whole genome shotgun (WGS) entry which is preliminary data.</text>
</comment>
<dbReference type="InterPro" id="IPR000073">
    <property type="entry name" value="AB_hydrolase_1"/>
</dbReference>
<evidence type="ECO:0000313" key="2">
    <source>
        <dbReference type="EMBL" id="MFC7057153.1"/>
    </source>
</evidence>
<dbReference type="PANTHER" id="PTHR43194">
    <property type="entry name" value="HYDROLASE ALPHA/BETA FOLD FAMILY"/>
    <property type="match status" value="1"/>
</dbReference>
<dbReference type="SUPFAM" id="SSF53474">
    <property type="entry name" value="alpha/beta-Hydrolases"/>
    <property type="match status" value="1"/>
</dbReference>
<protein>
    <submittedName>
        <fullName evidence="2">Alpha/beta fold hydrolase</fullName>
    </submittedName>
</protein>
<gene>
    <name evidence="2" type="ORF">ACFQQG_01910</name>
</gene>
<keyword evidence="3" id="KW-1185">Reference proteome</keyword>
<sequence length="268" mass="28750">MERVTHHGRETAYRLAGADKSGATALYVHGSGGTHRLWAHQYAPDGPTHPAVALDLSGHGESDDIATESGPETLAAYAADVVAVARETNAEVLVGNSLGGAVVFKILLDTTFDPDAVVFAGSGAKLAVAEELQTALTEDFEAAVDMLHRPSMLFADPDSELLAQSKQTMQAVGQRVTRRDFLSCHTFDVRERLADVAVPTLAVVGDGDRLTPPSYHEYLAENIPDCEQRVIEGAGHLAMLEAPDTFNNALESFLAEYDRVPDESDSYN</sequence>
<dbReference type="InterPro" id="IPR050228">
    <property type="entry name" value="Carboxylesterase_BioH"/>
</dbReference>
<dbReference type="AlphaFoldDB" id="A0ABD5VZ35"/>
<accession>A0ABD5VZ35</accession>